<evidence type="ECO:0000259" key="2">
    <source>
        <dbReference type="Pfam" id="PF12530"/>
    </source>
</evidence>
<dbReference type="PANTHER" id="PTHR16212:SF4">
    <property type="entry name" value="FOCADHESIN"/>
    <property type="match status" value="1"/>
</dbReference>
<reference evidence="3 4" key="1">
    <citation type="submission" date="2021-06" db="EMBL/GenBank/DDBJ databases">
        <title>Caerostris extrusa draft genome.</title>
        <authorList>
            <person name="Kono N."/>
            <person name="Arakawa K."/>
        </authorList>
    </citation>
    <scope>NUCLEOTIDE SEQUENCE [LARGE SCALE GENOMIC DNA]</scope>
</reference>
<dbReference type="Pfam" id="PF11229">
    <property type="entry name" value="Focadhesin"/>
    <property type="match status" value="1"/>
</dbReference>
<dbReference type="InterPro" id="IPR022542">
    <property type="entry name" value="FOCAD/RST1_DUF3730"/>
</dbReference>
<feature type="domain" description="DUF3730" evidence="2">
    <location>
        <begin position="3"/>
        <end position="194"/>
    </location>
</feature>
<comment type="caution">
    <text evidence="3">The sequence shown here is derived from an EMBL/GenBank/DDBJ whole genome shotgun (WGS) entry which is preliminary data.</text>
</comment>
<dbReference type="EMBL" id="BPLR01014123">
    <property type="protein sequence ID" value="GIY66498.1"/>
    <property type="molecule type" value="Genomic_DNA"/>
</dbReference>
<evidence type="ECO:0000313" key="3">
    <source>
        <dbReference type="EMBL" id="GIY66498.1"/>
    </source>
</evidence>
<organism evidence="3 4">
    <name type="scientific">Caerostris extrusa</name>
    <name type="common">Bark spider</name>
    <name type="synonym">Caerostris bankana</name>
    <dbReference type="NCBI Taxonomy" id="172846"/>
    <lineage>
        <taxon>Eukaryota</taxon>
        <taxon>Metazoa</taxon>
        <taxon>Ecdysozoa</taxon>
        <taxon>Arthropoda</taxon>
        <taxon>Chelicerata</taxon>
        <taxon>Arachnida</taxon>
        <taxon>Araneae</taxon>
        <taxon>Araneomorphae</taxon>
        <taxon>Entelegynae</taxon>
        <taxon>Araneoidea</taxon>
        <taxon>Araneidae</taxon>
        <taxon>Caerostris</taxon>
    </lineage>
</organism>
<name>A0AAV4V9Y7_CAEEX</name>
<evidence type="ECO:0000259" key="1">
    <source>
        <dbReference type="Pfam" id="PF11229"/>
    </source>
</evidence>
<sequence>YAIPPVLSILKMMSNDVELKAQAIQLMLQLWKKHDRCFSYLHTLLTENSKILNKDLNINDILISQTAAIRDICQIAPEKHGIEFLGILSKVFNESNDEANLAAACLALDGVISLCKSEITDLRSTWKMLGPKLSRDKRPLVTCQMYRLLALVPDLQVKSCEYDKFMSEIAASIWKRLSTGSMSPEATAEAYKTLAKFPLDCHILKQLPPPAKANLQLPISMKATPFEMSKLPEDVLTYIPGYCYIDLLKSLQNDIVLKGYSVFLNSILKQEVAELPRSIYNPRKHLQKRQTTSELLSKVPKFLCGQFEAKRAPTLQKNIAVGYRFFEQVLGVLLNEVNIDTTEWQRSILLPSAWGGFMERAFFACEESRKAELELQRNLGHRDFTPEDFSLQCKCSWLWVRDRLLNVIKTSVKNAPTSHANAIFAIAGLVHAASKFQASLDDSTRALSDDNENFVKHQVFVTEYAETIMCAMMSNYQTKGKVHSWLLTHLSRANSSASFLVMGCSCASLCHLTSVLISTHSDVIPTLFECLTKNLSHSSPVLNFYSGLGIGLLLRSLCEVGFTEIGETQMELLLNTAKQVQKICFQDETPSLCALVCLTLAIASLSHVSHDECKDWISTTCNLFHEKLMEEEVSSMNFEMLSICVSAMIVSAVDGSCMPIDNISNLATWFEEQQSELPQCSGVSVSSGILIEALERLGNPLGSEIKQKLQKEWFNTVVSEKRNTLHRIAALNGLCSLFSCGRGLLQNKIKENTDMSALNELISVMFQMLNASRDTGLQNICSWEVGRLFSVHSLQQETEVSVPGNYTYLNEKSVLKPLMKAILTYNDKIEEKKLDPNQILTSLVALSGSYSRALPPLNWIAVLTPFLQQVEVEDSSLTEAALNIAVHQAKGSPCAVNLLSSYCCPPLFHTLPANCQNFLLKNIPTLSQALPPQKLKIYFQTIIPLTIKKNLEELGSITMQGIKETFAVSELKQQTLTVLQDAFISIFKTVESLLSVSKNSSDIAGLVAVLCYLVKTGQKKLSALRPCIEEGKHLPTQDKEQIYAALYECFLTGNSCEKSEISQPEKCISWLMETIGWINVLNDSKSQYQLMTVSEVFLYLNDICIVTIVGCSGLDCSYNWLPLQILNHQLLLENLPNAILKLSLREEWIKVIDKIIDWLMLLLRSPHLNENEKYFIKNELMWTEKFK</sequence>
<dbReference type="SUPFAM" id="SSF48371">
    <property type="entry name" value="ARM repeat"/>
    <property type="match status" value="1"/>
</dbReference>
<keyword evidence="4" id="KW-1185">Reference proteome</keyword>
<feature type="non-terminal residue" evidence="3">
    <location>
        <position position="1"/>
    </location>
</feature>
<dbReference type="InterPro" id="IPR021392">
    <property type="entry name" value="Focadhesin_C"/>
</dbReference>
<protein>
    <submittedName>
        <fullName evidence="3">Focadhesin</fullName>
    </submittedName>
</protein>
<proteinExistence type="predicted"/>
<dbReference type="Proteomes" id="UP001054945">
    <property type="component" value="Unassembled WGS sequence"/>
</dbReference>
<dbReference type="GO" id="GO:0060147">
    <property type="term" value="P:regulation of post-transcriptional gene silencing"/>
    <property type="evidence" value="ECO:0007669"/>
    <property type="project" value="InterPro"/>
</dbReference>
<dbReference type="AlphaFoldDB" id="A0AAV4V9Y7"/>
<gene>
    <name evidence="3" type="primary">Focad_2</name>
    <name evidence="3" type="ORF">CEXT_763071</name>
</gene>
<dbReference type="PANTHER" id="PTHR16212">
    <property type="entry name" value="FOCADHESIN FAMILY MEMBER"/>
    <property type="match status" value="1"/>
</dbReference>
<feature type="domain" description="Focadhesin C-terminal" evidence="1">
    <location>
        <begin position="678"/>
        <end position="989"/>
    </location>
</feature>
<dbReference type="InterPro" id="IPR045163">
    <property type="entry name" value="Focadhesin/RST1"/>
</dbReference>
<dbReference type="Pfam" id="PF12530">
    <property type="entry name" value="DUF3730"/>
    <property type="match status" value="1"/>
</dbReference>
<accession>A0AAV4V9Y7</accession>
<evidence type="ECO:0000313" key="4">
    <source>
        <dbReference type="Proteomes" id="UP001054945"/>
    </source>
</evidence>
<dbReference type="InterPro" id="IPR016024">
    <property type="entry name" value="ARM-type_fold"/>
</dbReference>